<keyword evidence="4 10" id="KW-0645">Protease</keyword>
<feature type="transmembrane region" description="Helical" evidence="10">
    <location>
        <begin position="312"/>
        <end position="329"/>
    </location>
</feature>
<name>A0A9W9NHU6_9EURO</name>
<dbReference type="EC" id="3.4.21.105" evidence="10"/>
<comment type="catalytic activity">
    <reaction evidence="1 10">
        <text>Cleaves type-1 transmembrane domains using a catalytic dyad composed of serine and histidine that are contributed by different transmembrane domains.</text>
        <dbReference type="EC" id="3.4.21.105"/>
    </reaction>
</comment>
<evidence type="ECO:0000313" key="14">
    <source>
        <dbReference type="Proteomes" id="UP001150904"/>
    </source>
</evidence>
<evidence type="ECO:0000256" key="6">
    <source>
        <dbReference type="ARBA" id="ARBA00022801"/>
    </source>
</evidence>
<evidence type="ECO:0000256" key="5">
    <source>
        <dbReference type="ARBA" id="ARBA00022692"/>
    </source>
</evidence>
<feature type="transmembrane region" description="Helical" evidence="10">
    <location>
        <begin position="361"/>
        <end position="378"/>
    </location>
</feature>
<dbReference type="EMBL" id="JAPQKR010000004">
    <property type="protein sequence ID" value="KAJ5218903.1"/>
    <property type="molecule type" value="Genomic_DNA"/>
</dbReference>
<evidence type="ECO:0000259" key="12">
    <source>
        <dbReference type="Pfam" id="PF01694"/>
    </source>
</evidence>
<keyword evidence="14" id="KW-1185">Reference proteome</keyword>
<dbReference type="AlphaFoldDB" id="A0A9W9NHU6"/>
<protein>
    <recommendedName>
        <fullName evidence="10">Rhomboid-type serine protease</fullName>
        <ecNumber evidence="10">3.4.21.105</ecNumber>
    </recommendedName>
</protein>
<gene>
    <name evidence="13" type="ORF">N7498_001002</name>
</gene>
<sequence length="511" mass="56487">MAANEYYHSNIPNPPSYDQVAGHSGDRLHVAPGYGYATSNYNHTDPSAPYHSRESQQSLQSENGAYPAVGRVTDGDNYSENIPLKAQTQYGNNPEWMHQQTEYPPSPGAVEDRRPRPNRKKPGFFQKKPAWVTYTLTAIQVIVFIVELVKSAQLTGSLIETKPMFNPMIGPSPYVQIYMGARYDPCMKSIPNLQNNTVPVYLPCPNTTTSASECTLSESCGMGGVPNPKVGGSLDDSPSPNQWWRFITPIFLHAGFIHIGFNLLVQMTMGADMERMIGIWRYTLTYMASGIFGFVFGGNFATQLQPSDGCSGALYGILALYLLDLFYDWPQRESPWVELLIMILGVVVSFVLGLLPGLDNFAHIGGFIMGLAIGLSIMRSPNALRERIGLARQPYVAMSGGAGQAAPAAENRKTTNFTDFFKGRKGIVSSSDDNADSKSPLRFLKGRKPLWWAWWLVRTGALVAVLVAFIMLIVDFYKYPSPRCSWCYRLSCLPVNGWCNQDTIKSGGSSD</sequence>
<dbReference type="GeneID" id="83175365"/>
<evidence type="ECO:0000256" key="10">
    <source>
        <dbReference type="RuleBase" id="RU362115"/>
    </source>
</evidence>
<dbReference type="RefSeq" id="XP_058313476.1">
    <property type="nucleotide sequence ID" value="XM_058448065.1"/>
</dbReference>
<accession>A0A9W9NHU6</accession>
<keyword evidence="7 10" id="KW-0720">Serine protease</keyword>
<keyword evidence="5 10" id="KW-0812">Transmembrane</keyword>
<evidence type="ECO:0000256" key="8">
    <source>
        <dbReference type="ARBA" id="ARBA00022989"/>
    </source>
</evidence>
<evidence type="ECO:0000256" key="4">
    <source>
        <dbReference type="ARBA" id="ARBA00022670"/>
    </source>
</evidence>
<dbReference type="GO" id="GO:0004252">
    <property type="term" value="F:serine-type endopeptidase activity"/>
    <property type="evidence" value="ECO:0007669"/>
    <property type="project" value="InterPro"/>
</dbReference>
<dbReference type="SUPFAM" id="SSF144091">
    <property type="entry name" value="Rhomboid-like"/>
    <property type="match status" value="1"/>
</dbReference>
<organism evidence="13 14">
    <name type="scientific">Penicillium cinerascens</name>
    <dbReference type="NCBI Taxonomy" id="70096"/>
    <lineage>
        <taxon>Eukaryota</taxon>
        <taxon>Fungi</taxon>
        <taxon>Dikarya</taxon>
        <taxon>Ascomycota</taxon>
        <taxon>Pezizomycotina</taxon>
        <taxon>Eurotiomycetes</taxon>
        <taxon>Eurotiomycetidae</taxon>
        <taxon>Eurotiales</taxon>
        <taxon>Aspergillaceae</taxon>
        <taxon>Penicillium</taxon>
    </lineage>
</organism>
<comment type="subcellular location">
    <subcellularLocation>
        <location evidence="2 10">Membrane</location>
        <topology evidence="2 10">Multi-pass membrane protein</topology>
    </subcellularLocation>
</comment>
<reference evidence="13" key="1">
    <citation type="submission" date="2022-12" db="EMBL/GenBank/DDBJ databases">
        <authorList>
            <person name="Petersen C."/>
        </authorList>
    </citation>
    <scope>NUCLEOTIDE SEQUENCE</scope>
    <source>
        <strain evidence="13">IBT 15544</strain>
    </source>
</reference>
<dbReference type="InterPro" id="IPR002610">
    <property type="entry name" value="Peptidase_S54_rhomboid-like"/>
</dbReference>
<evidence type="ECO:0000256" key="2">
    <source>
        <dbReference type="ARBA" id="ARBA00004141"/>
    </source>
</evidence>
<evidence type="ECO:0000256" key="11">
    <source>
        <dbReference type="SAM" id="MobiDB-lite"/>
    </source>
</evidence>
<dbReference type="PANTHER" id="PTHR22936:SF69">
    <property type="entry name" value="RHOMBOID-LIKE PROTEIN"/>
    <property type="match status" value="1"/>
</dbReference>
<evidence type="ECO:0000256" key="7">
    <source>
        <dbReference type="ARBA" id="ARBA00022825"/>
    </source>
</evidence>
<feature type="region of interest" description="Disordered" evidence="11">
    <location>
        <begin position="1"/>
        <end position="61"/>
    </location>
</feature>
<dbReference type="Gene3D" id="1.20.1540.10">
    <property type="entry name" value="Rhomboid-like"/>
    <property type="match status" value="1"/>
</dbReference>
<dbReference type="GO" id="GO:0016020">
    <property type="term" value="C:membrane"/>
    <property type="evidence" value="ECO:0007669"/>
    <property type="project" value="UniProtKB-SubCell"/>
</dbReference>
<evidence type="ECO:0000256" key="1">
    <source>
        <dbReference type="ARBA" id="ARBA00000156"/>
    </source>
</evidence>
<reference evidence="13" key="2">
    <citation type="journal article" date="2023" name="IMA Fungus">
        <title>Comparative genomic study of the Penicillium genus elucidates a diverse pangenome and 15 lateral gene transfer events.</title>
        <authorList>
            <person name="Petersen C."/>
            <person name="Sorensen T."/>
            <person name="Nielsen M.R."/>
            <person name="Sondergaard T.E."/>
            <person name="Sorensen J.L."/>
            <person name="Fitzpatrick D.A."/>
            <person name="Frisvad J.C."/>
            <person name="Nielsen K.L."/>
        </authorList>
    </citation>
    <scope>NUCLEOTIDE SEQUENCE</scope>
    <source>
        <strain evidence="13">IBT 15544</strain>
    </source>
</reference>
<dbReference type="Proteomes" id="UP001150904">
    <property type="component" value="Unassembled WGS sequence"/>
</dbReference>
<dbReference type="PANTHER" id="PTHR22936">
    <property type="entry name" value="RHOMBOID-RELATED"/>
    <property type="match status" value="1"/>
</dbReference>
<keyword evidence="9 10" id="KW-0472">Membrane</keyword>
<feature type="transmembrane region" description="Helical" evidence="10">
    <location>
        <begin position="277"/>
        <end position="300"/>
    </location>
</feature>
<comment type="function">
    <text evidence="10">Serine protease involved in intramembrane proteolysis.</text>
</comment>
<comment type="caution">
    <text evidence="13">The sequence shown here is derived from an EMBL/GenBank/DDBJ whole genome shotgun (WGS) entry which is preliminary data.</text>
</comment>
<feature type="region of interest" description="Disordered" evidence="11">
    <location>
        <begin position="95"/>
        <end position="122"/>
    </location>
</feature>
<feature type="transmembrane region" description="Helical" evidence="10">
    <location>
        <begin position="129"/>
        <end position="149"/>
    </location>
</feature>
<feature type="transmembrane region" description="Helical" evidence="10">
    <location>
        <begin position="243"/>
        <end position="265"/>
    </location>
</feature>
<comment type="similarity">
    <text evidence="3 10">Belongs to the peptidase S54 family.</text>
</comment>
<dbReference type="GO" id="GO:0006508">
    <property type="term" value="P:proteolysis"/>
    <property type="evidence" value="ECO:0007669"/>
    <property type="project" value="UniProtKB-KW"/>
</dbReference>
<keyword evidence="6 10" id="KW-0378">Hydrolase</keyword>
<feature type="transmembrane region" description="Helical" evidence="10">
    <location>
        <begin position="336"/>
        <end position="355"/>
    </location>
</feature>
<dbReference type="OrthoDB" id="2146116at2759"/>
<dbReference type="Pfam" id="PF01694">
    <property type="entry name" value="Rhomboid"/>
    <property type="match status" value="1"/>
</dbReference>
<dbReference type="InterPro" id="IPR035952">
    <property type="entry name" value="Rhomboid-like_sf"/>
</dbReference>
<proteinExistence type="inferred from homology"/>
<evidence type="ECO:0000256" key="3">
    <source>
        <dbReference type="ARBA" id="ARBA00009045"/>
    </source>
</evidence>
<dbReference type="InterPro" id="IPR022764">
    <property type="entry name" value="Peptidase_S54_rhomboid_dom"/>
</dbReference>
<feature type="transmembrane region" description="Helical" evidence="10">
    <location>
        <begin position="452"/>
        <end position="474"/>
    </location>
</feature>
<keyword evidence="8 10" id="KW-1133">Transmembrane helix</keyword>
<evidence type="ECO:0000313" key="13">
    <source>
        <dbReference type="EMBL" id="KAJ5218903.1"/>
    </source>
</evidence>
<feature type="domain" description="Peptidase S54 rhomboid" evidence="12">
    <location>
        <begin position="241"/>
        <end position="378"/>
    </location>
</feature>
<evidence type="ECO:0000256" key="9">
    <source>
        <dbReference type="ARBA" id="ARBA00023136"/>
    </source>
</evidence>